<dbReference type="PANTHER" id="PTHR43364:SF18">
    <property type="entry name" value="OXIDOREDUCTASE"/>
    <property type="match status" value="1"/>
</dbReference>
<protein>
    <submittedName>
        <fullName evidence="3">Aldo/keto reductase</fullName>
    </submittedName>
</protein>
<dbReference type="PANTHER" id="PTHR43364">
    <property type="entry name" value="NADH-SPECIFIC METHYLGLYOXAL REDUCTASE-RELATED"/>
    <property type="match status" value="1"/>
</dbReference>
<dbReference type="GO" id="GO:0016491">
    <property type="term" value="F:oxidoreductase activity"/>
    <property type="evidence" value="ECO:0007669"/>
    <property type="project" value="InterPro"/>
</dbReference>
<accession>A0A367YQT4</accession>
<dbReference type="InterPro" id="IPR020471">
    <property type="entry name" value="AKR"/>
</dbReference>
<evidence type="ECO:0000259" key="2">
    <source>
        <dbReference type="Pfam" id="PF00248"/>
    </source>
</evidence>
<dbReference type="Pfam" id="PF00248">
    <property type="entry name" value="Aldo_ket_red"/>
    <property type="match status" value="1"/>
</dbReference>
<dbReference type="InterPro" id="IPR036812">
    <property type="entry name" value="NAD(P)_OxRdtase_dom_sf"/>
</dbReference>
<dbReference type="Gene3D" id="3.20.20.100">
    <property type="entry name" value="NADP-dependent oxidoreductase domain"/>
    <property type="match status" value="1"/>
</dbReference>
<keyword evidence="4" id="KW-1185">Reference proteome</keyword>
<proteinExistence type="predicted"/>
<dbReference type="GO" id="GO:0005829">
    <property type="term" value="C:cytosol"/>
    <property type="evidence" value="ECO:0007669"/>
    <property type="project" value="TreeGrafter"/>
</dbReference>
<dbReference type="InterPro" id="IPR050523">
    <property type="entry name" value="AKR_Detox_Biosynth"/>
</dbReference>
<feature type="domain" description="NADP-dependent oxidoreductase" evidence="2">
    <location>
        <begin position="15"/>
        <end position="310"/>
    </location>
</feature>
<reference evidence="3 4" key="1">
    <citation type="submission" date="2018-07" db="EMBL/GenBank/DDBJ databases">
        <title>Desertimonas flava gen. nov. sp. nov.</title>
        <authorList>
            <person name="Liu S."/>
        </authorList>
    </citation>
    <scope>NUCLEOTIDE SEQUENCE [LARGE SCALE GENOMIC DNA]</scope>
    <source>
        <strain evidence="3 4">16Sb5-5</strain>
    </source>
</reference>
<dbReference type="PRINTS" id="PR00069">
    <property type="entry name" value="ALDKETRDTASE"/>
</dbReference>
<organism evidence="3 4">
    <name type="scientific">Desertihabitans brevis</name>
    <dbReference type="NCBI Taxonomy" id="2268447"/>
    <lineage>
        <taxon>Bacteria</taxon>
        <taxon>Bacillati</taxon>
        <taxon>Actinomycetota</taxon>
        <taxon>Actinomycetes</taxon>
        <taxon>Propionibacteriales</taxon>
        <taxon>Propionibacteriaceae</taxon>
        <taxon>Desertihabitans</taxon>
    </lineage>
</organism>
<dbReference type="EMBL" id="QOUI01000013">
    <property type="protein sequence ID" value="RCK68194.1"/>
    <property type="molecule type" value="Genomic_DNA"/>
</dbReference>
<dbReference type="InterPro" id="IPR023210">
    <property type="entry name" value="NADP_OxRdtase_dom"/>
</dbReference>
<dbReference type="RefSeq" id="WP_114128007.1">
    <property type="nucleotide sequence ID" value="NZ_QOUI01000013.1"/>
</dbReference>
<gene>
    <name evidence="3" type="ORF">DT076_17595</name>
</gene>
<dbReference type="AlphaFoldDB" id="A0A367YQT4"/>
<dbReference type="SUPFAM" id="SSF51430">
    <property type="entry name" value="NAD(P)-linked oxidoreductase"/>
    <property type="match status" value="1"/>
</dbReference>
<name>A0A367YQT4_9ACTN</name>
<evidence type="ECO:0000313" key="4">
    <source>
        <dbReference type="Proteomes" id="UP000252770"/>
    </source>
</evidence>
<comment type="caution">
    <text evidence="3">The sequence shown here is derived from an EMBL/GenBank/DDBJ whole genome shotgun (WGS) entry which is preliminary data.</text>
</comment>
<evidence type="ECO:0000256" key="1">
    <source>
        <dbReference type="SAM" id="MobiDB-lite"/>
    </source>
</evidence>
<feature type="region of interest" description="Disordered" evidence="1">
    <location>
        <begin position="305"/>
        <end position="332"/>
    </location>
</feature>
<sequence length="332" mass="35566">MRQRSVGASGLRVSRLGLGTLTWGRDVSAATAEQLLTTFVEAGGSLVDTAGAYGNGDAETMIGDMLGRVVDRDDLVLATKAGFGVRDGERVVDTSRRALLRDLDASLRRLRVDHVDLWQVHAWGEAPVEETLAALDMAVSSGRVGYVGVSNYVGWQTAQAATWQRAVPGRSPVVSTQVEYSLLARRAEIEVLPAVRAFEMGFFPWSPLGRGVLTGKYRTGTPRDSRAASEHFAWFVEPYLEQRSRAVVEAVARAAEGLDLTPLQVALLWVRDAPSVTAPLLGARTVSQLKACLSTEPLDLPEEIARALDDVSGGPLPGRDLDGPGPPGPSAR</sequence>
<evidence type="ECO:0000313" key="3">
    <source>
        <dbReference type="EMBL" id="RCK68194.1"/>
    </source>
</evidence>
<dbReference type="Proteomes" id="UP000252770">
    <property type="component" value="Unassembled WGS sequence"/>
</dbReference>